<evidence type="ECO:0008006" key="3">
    <source>
        <dbReference type="Google" id="ProtNLM"/>
    </source>
</evidence>
<dbReference type="OrthoDB" id="1162179at2"/>
<organism evidence="1 2">
    <name type="scientific">Cyclobacterium xiamenense</name>
    <dbReference type="NCBI Taxonomy" id="1297121"/>
    <lineage>
        <taxon>Bacteria</taxon>
        <taxon>Pseudomonadati</taxon>
        <taxon>Bacteroidota</taxon>
        <taxon>Cytophagia</taxon>
        <taxon>Cytophagales</taxon>
        <taxon>Cyclobacteriaceae</taxon>
        <taxon>Cyclobacterium</taxon>
    </lineage>
</organism>
<dbReference type="AlphaFoldDB" id="A0A1H6WEH4"/>
<protein>
    <recommendedName>
        <fullName evidence="3">DinB family protein</fullName>
    </recommendedName>
</protein>
<dbReference type="STRING" id="1416801.SAMN05192553_102439"/>
<name>A0A1H6WEH4_9BACT</name>
<dbReference type="RefSeq" id="WP_092171343.1">
    <property type="nucleotide sequence ID" value="NZ_FNZH01000002.1"/>
</dbReference>
<evidence type="ECO:0000313" key="1">
    <source>
        <dbReference type="EMBL" id="SEJ11220.1"/>
    </source>
</evidence>
<sequence length="171" mass="19238">MQHECKENLESIASLLEKLSAEHYQFPSYYLSGASIGQHIRHILEFYTCLSQAFREGGAINYDLRKRALLLEQDPGAAVRVIQQIVHWLESGKISGNVSLVATYAVESAQTCTIPSSFQRELAYCLEHSIHHQALIKIGLFEQGISHLIDPHFGVAPSTIKFRMQRNPESS</sequence>
<accession>A0A1H6WEH4</accession>
<dbReference type="EMBL" id="FNZH01000002">
    <property type="protein sequence ID" value="SEJ11220.1"/>
    <property type="molecule type" value="Genomic_DNA"/>
</dbReference>
<keyword evidence="2" id="KW-1185">Reference proteome</keyword>
<reference evidence="2" key="1">
    <citation type="submission" date="2016-10" db="EMBL/GenBank/DDBJ databases">
        <authorList>
            <person name="Varghese N."/>
            <person name="Submissions S."/>
        </authorList>
    </citation>
    <scope>NUCLEOTIDE SEQUENCE [LARGE SCALE GENOMIC DNA]</scope>
    <source>
        <strain evidence="2">IBRC-M 10761</strain>
    </source>
</reference>
<gene>
    <name evidence="1" type="ORF">SAMN05192553_102439</name>
</gene>
<evidence type="ECO:0000313" key="2">
    <source>
        <dbReference type="Proteomes" id="UP000199403"/>
    </source>
</evidence>
<dbReference type="PANTHER" id="PTHR39473:SF1">
    <property type="entry name" value="DINB-LIKE DOMAIN-CONTAINING PROTEIN"/>
    <property type="match status" value="1"/>
</dbReference>
<proteinExistence type="predicted"/>
<dbReference type="Proteomes" id="UP000199403">
    <property type="component" value="Unassembled WGS sequence"/>
</dbReference>
<dbReference type="PANTHER" id="PTHR39473">
    <property type="match status" value="1"/>
</dbReference>